<feature type="region of interest" description="Disordered" evidence="1">
    <location>
        <begin position="103"/>
        <end position="127"/>
    </location>
</feature>
<organism evidence="2 3">
    <name type="scientific">Microvirga makkahensis</name>
    <dbReference type="NCBI Taxonomy" id="1128670"/>
    <lineage>
        <taxon>Bacteria</taxon>
        <taxon>Pseudomonadati</taxon>
        <taxon>Pseudomonadota</taxon>
        <taxon>Alphaproteobacteria</taxon>
        <taxon>Hyphomicrobiales</taxon>
        <taxon>Methylobacteriaceae</taxon>
        <taxon>Microvirga</taxon>
    </lineage>
</organism>
<comment type="caution">
    <text evidence="2">The sequence shown here is derived from an EMBL/GenBank/DDBJ whole genome shotgun (WGS) entry which is preliminary data.</text>
</comment>
<evidence type="ECO:0000313" key="3">
    <source>
        <dbReference type="Proteomes" id="UP000436483"/>
    </source>
</evidence>
<name>A0A7X3MNU6_9HYPH</name>
<reference evidence="2 3" key="2">
    <citation type="submission" date="2020-01" db="EMBL/GenBank/DDBJ databases">
        <title>Microvirga sp. nov., an arsenate reduction bacterium isolated from Tibet hotspring sediments.</title>
        <authorList>
            <person name="Xian W.-D."/>
            <person name="Li W.-J."/>
        </authorList>
    </citation>
    <scope>NUCLEOTIDE SEQUENCE [LARGE SCALE GENOMIC DNA]</scope>
    <source>
        <strain evidence="2 3">KCTC 23863</strain>
    </source>
</reference>
<sequence length="127" mass="12585">MAKAKVPKKVAGVKVPKALRNSDLVEALIQNETVRRILADALIAAAGAAAAVLTRKVAPSEESIAGAGETVVDTGSKAASATADLAGGVASALGRVVADAASSLLPDGTGAGDGKKRRKSRDKEAKA</sequence>
<dbReference type="Proteomes" id="UP000436483">
    <property type="component" value="Unassembled WGS sequence"/>
</dbReference>
<dbReference type="AlphaFoldDB" id="A0A7X3MNU6"/>
<proteinExistence type="predicted"/>
<keyword evidence="3" id="KW-1185">Reference proteome</keyword>
<dbReference type="EMBL" id="WURB01000001">
    <property type="protein sequence ID" value="MXQ10270.1"/>
    <property type="molecule type" value="Genomic_DNA"/>
</dbReference>
<accession>A0A7X3MNU6</accession>
<protein>
    <submittedName>
        <fullName evidence="2">Uncharacterized protein</fullName>
    </submittedName>
</protein>
<gene>
    <name evidence="2" type="ORF">GR328_02130</name>
</gene>
<dbReference type="RefSeq" id="WP_160882857.1">
    <property type="nucleotide sequence ID" value="NZ_WURB01000001.1"/>
</dbReference>
<evidence type="ECO:0000313" key="2">
    <source>
        <dbReference type="EMBL" id="MXQ10270.1"/>
    </source>
</evidence>
<evidence type="ECO:0000256" key="1">
    <source>
        <dbReference type="SAM" id="MobiDB-lite"/>
    </source>
</evidence>
<reference evidence="2 3" key="1">
    <citation type="submission" date="2019-12" db="EMBL/GenBank/DDBJ databases">
        <authorList>
            <person name="Yuan C.-G."/>
        </authorList>
    </citation>
    <scope>NUCLEOTIDE SEQUENCE [LARGE SCALE GENOMIC DNA]</scope>
    <source>
        <strain evidence="2 3">KCTC 23863</strain>
    </source>
</reference>